<proteinExistence type="predicted"/>
<name>A0A5M6DIR5_9BACT</name>
<dbReference type="SUPFAM" id="SSF51261">
    <property type="entry name" value="Duplicated hybrid motif"/>
    <property type="match status" value="1"/>
</dbReference>
<dbReference type="Gene3D" id="2.70.70.10">
    <property type="entry name" value="Glucose Permease (Domain IIA)"/>
    <property type="match status" value="1"/>
</dbReference>
<dbReference type="AlphaFoldDB" id="A0A5M6DIR5"/>
<keyword evidence="4" id="KW-1185">Reference proteome</keyword>
<accession>A0A5M6DIR5</accession>
<sequence>MCYVKIPKAFMLLKNINRVIRPTFYFLFLTLFLASCGGKEAVKTIFQKRTPYEAYAHGLREAKLHRTTLGQAWLLAGQQALRDSVRVNLPFQETAYFRADKPTAGSYSFLAKHGELIDIKVTTRTQQDIKLFIDLFELSQTSPYETKHVAAADTTTLSLEYRVDENLPHLVRVQPELLHSGSYTITIITRPSLSFPVKGKNGKAIQSYWGAERDAGARRHEGVDIFASRGTPVLAAAKGIVSRVSNTPIGGKVVWLSDINNRQSLYYAHLDSQLVQAGQQVNIGDTLGLVGNTGNARGTVPHLHFGVYAFGQGAVDPFPFINDNRQQPTPVRVPEEQLGKWGRTAKNNITVRLAPTAKATAVTTLPKNTALQITGGAGNWFRVQLPNGLSGYLPQNSLESLTKPLRTEKLKTDVELVELPNMQAPPIALIKKDSTLAVVAIYAAYQLVKLTDGSYGWLLTTQS</sequence>
<dbReference type="InterPro" id="IPR003646">
    <property type="entry name" value="SH3-like_bac-type"/>
</dbReference>
<feature type="domain" description="SH3b" evidence="2">
    <location>
        <begin position="349"/>
        <end position="396"/>
    </location>
</feature>
<evidence type="ECO:0000313" key="3">
    <source>
        <dbReference type="EMBL" id="KAA5547454.1"/>
    </source>
</evidence>
<dbReference type="PANTHER" id="PTHR21666:SF268">
    <property type="entry name" value="PEPTIDASE M23 DOMAIN-CONTAINING PROTEIN"/>
    <property type="match status" value="1"/>
</dbReference>
<evidence type="ECO:0000259" key="1">
    <source>
        <dbReference type="Pfam" id="PF01551"/>
    </source>
</evidence>
<dbReference type="InterPro" id="IPR016047">
    <property type="entry name" value="M23ase_b-sheet_dom"/>
</dbReference>
<dbReference type="Pfam" id="PF08239">
    <property type="entry name" value="SH3_3"/>
    <property type="match status" value="1"/>
</dbReference>
<dbReference type="Proteomes" id="UP000323426">
    <property type="component" value="Unassembled WGS sequence"/>
</dbReference>
<dbReference type="EMBL" id="VWSF01000005">
    <property type="protein sequence ID" value="KAA5547454.1"/>
    <property type="molecule type" value="Genomic_DNA"/>
</dbReference>
<dbReference type="GO" id="GO:0004222">
    <property type="term" value="F:metalloendopeptidase activity"/>
    <property type="evidence" value="ECO:0007669"/>
    <property type="project" value="TreeGrafter"/>
</dbReference>
<evidence type="ECO:0000259" key="2">
    <source>
        <dbReference type="Pfam" id="PF08239"/>
    </source>
</evidence>
<organism evidence="3 4">
    <name type="scientific">Adhaeribacter rhizoryzae</name>
    <dbReference type="NCBI Taxonomy" id="2607907"/>
    <lineage>
        <taxon>Bacteria</taxon>
        <taxon>Pseudomonadati</taxon>
        <taxon>Bacteroidota</taxon>
        <taxon>Cytophagia</taxon>
        <taxon>Cytophagales</taxon>
        <taxon>Hymenobacteraceae</taxon>
        <taxon>Adhaeribacter</taxon>
    </lineage>
</organism>
<dbReference type="InterPro" id="IPR050570">
    <property type="entry name" value="Cell_wall_metabolism_enzyme"/>
</dbReference>
<dbReference type="CDD" id="cd12797">
    <property type="entry name" value="M23_peptidase"/>
    <property type="match status" value="1"/>
</dbReference>
<dbReference type="Pfam" id="PF01551">
    <property type="entry name" value="Peptidase_M23"/>
    <property type="match status" value="1"/>
</dbReference>
<dbReference type="PANTHER" id="PTHR21666">
    <property type="entry name" value="PEPTIDASE-RELATED"/>
    <property type="match status" value="1"/>
</dbReference>
<reference evidence="3 4" key="1">
    <citation type="submission" date="2019-09" db="EMBL/GenBank/DDBJ databases">
        <title>Genome sequence and assembly of Adhaeribacter sp.</title>
        <authorList>
            <person name="Chhetri G."/>
        </authorList>
    </citation>
    <scope>NUCLEOTIDE SEQUENCE [LARGE SCALE GENOMIC DNA]</scope>
    <source>
        <strain evidence="3 4">DK36</strain>
    </source>
</reference>
<gene>
    <name evidence="3" type="ORF">F0145_09005</name>
</gene>
<dbReference type="InterPro" id="IPR011055">
    <property type="entry name" value="Dup_hybrid_motif"/>
</dbReference>
<comment type="caution">
    <text evidence="3">The sequence shown here is derived from an EMBL/GenBank/DDBJ whole genome shotgun (WGS) entry which is preliminary data.</text>
</comment>
<feature type="domain" description="M23ase beta-sheet core" evidence="1">
    <location>
        <begin position="219"/>
        <end position="317"/>
    </location>
</feature>
<protein>
    <submittedName>
        <fullName evidence="3">M23 family metallopeptidase</fullName>
    </submittedName>
</protein>
<evidence type="ECO:0000313" key="4">
    <source>
        <dbReference type="Proteomes" id="UP000323426"/>
    </source>
</evidence>
<dbReference type="Gene3D" id="2.30.30.40">
    <property type="entry name" value="SH3 Domains"/>
    <property type="match status" value="1"/>
</dbReference>